<dbReference type="AlphaFoldDB" id="A0A0A9B8R7"/>
<accession>A0A0A9B8R7</accession>
<name>A0A0A9B8R7_ARUDO</name>
<reference evidence="2" key="1">
    <citation type="submission" date="2014-09" db="EMBL/GenBank/DDBJ databases">
        <authorList>
            <person name="Magalhaes I.L.F."/>
            <person name="Oliveira U."/>
            <person name="Santos F.R."/>
            <person name="Vidigal T.H.D.A."/>
            <person name="Brescovit A.D."/>
            <person name="Santos A.J."/>
        </authorList>
    </citation>
    <scope>NUCLEOTIDE SEQUENCE</scope>
    <source>
        <tissue evidence="2">Shoot tissue taken approximately 20 cm above the soil surface</tissue>
    </source>
</reference>
<feature type="transmembrane region" description="Helical" evidence="1">
    <location>
        <begin position="12"/>
        <end position="42"/>
    </location>
</feature>
<reference evidence="2" key="2">
    <citation type="journal article" date="2015" name="Data Brief">
        <title>Shoot transcriptome of the giant reed, Arundo donax.</title>
        <authorList>
            <person name="Barrero R.A."/>
            <person name="Guerrero F.D."/>
            <person name="Moolhuijzen P."/>
            <person name="Goolsby J.A."/>
            <person name="Tidwell J."/>
            <person name="Bellgard S.E."/>
            <person name="Bellgard M.I."/>
        </authorList>
    </citation>
    <scope>NUCLEOTIDE SEQUENCE</scope>
    <source>
        <tissue evidence="2">Shoot tissue taken approximately 20 cm above the soil surface</tissue>
    </source>
</reference>
<proteinExistence type="predicted"/>
<evidence type="ECO:0000256" key="1">
    <source>
        <dbReference type="SAM" id="Phobius"/>
    </source>
</evidence>
<sequence length="50" mass="5390">MITVQIPVLLPFVANCVAVEIMGLSCVQIGNLGIMLLLYVVLKPMEMASL</sequence>
<organism evidence="2">
    <name type="scientific">Arundo donax</name>
    <name type="common">Giant reed</name>
    <name type="synonym">Donax arundinaceus</name>
    <dbReference type="NCBI Taxonomy" id="35708"/>
    <lineage>
        <taxon>Eukaryota</taxon>
        <taxon>Viridiplantae</taxon>
        <taxon>Streptophyta</taxon>
        <taxon>Embryophyta</taxon>
        <taxon>Tracheophyta</taxon>
        <taxon>Spermatophyta</taxon>
        <taxon>Magnoliopsida</taxon>
        <taxon>Liliopsida</taxon>
        <taxon>Poales</taxon>
        <taxon>Poaceae</taxon>
        <taxon>PACMAD clade</taxon>
        <taxon>Arundinoideae</taxon>
        <taxon>Arundineae</taxon>
        <taxon>Arundo</taxon>
    </lineage>
</organism>
<dbReference type="EMBL" id="GBRH01240305">
    <property type="protein sequence ID" value="JAD57590.1"/>
    <property type="molecule type" value="Transcribed_RNA"/>
</dbReference>
<protein>
    <submittedName>
        <fullName evidence="2">Uncharacterized protein</fullName>
    </submittedName>
</protein>
<keyword evidence="1" id="KW-0812">Transmembrane</keyword>
<evidence type="ECO:0000313" key="2">
    <source>
        <dbReference type="EMBL" id="JAD57590.1"/>
    </source>
</evidence>
<keyword evidence="1" id="KW-1133">Transmembrane helix</keyword>
<keyword evidence="1" id="KW-0472">Membrane</keyword>